<accession>A0A5C7J5Z9</accession>
<protein>
    <submittedName>
        <fullName evidence="1">Uncharacterized protein</fullName>
    </submittedName>
</protein>
<dbReference type="Proteomes" id="UP000321026">
    <property type="component" value="Unassembled WGS sequence"/>
</dbReference>
<evidence type="ECO:0000313" key="2">
    <source>
        <dbReference type="Proteomes" id="UP000321026"/>
    </source>
</evidence>
<reference evidence="1 2" key="1">
    <citation type="submission" date="2018-09" db="EMBL/GenBank/DDBJ databases">
        <title>Metagenome Assembled Genomes from an Advanced Water Purification Facility.</title>
        <authorList>
            <person name="Stamps B.W."/>
            <person name="Spear J.R."/>
        </authorList>
    </citation>
    <scope>NUCLEOTIDE SEQUENCE [LARGE SCALE GENOMIC DNA]</scope>
    <source>
        <strain evidence="1">Bin_63_2</strain>
    </source>
</reference>
<proteinExistence type="predicted"/>
<gene>
    <name evidence="1" type="ORF">E6Q11_04845</name>
</gene>
<dbReference type="AlphaFoldDB" id="A0A5C7J5Z9"/>
<evidence type="ECO:0000313" key="1">
    <source>
        <dbReference type="EMBL" id="TXG76312.1"/>
    </source>
</evidence>
<comment type="caution">
    <text evidence="1">The sequence shown here is derived from an EMBL/GenBank/DDBJ whole genome shotgun (WGS) entry which is preliminary data.</text>
</comment>
<sequence>MNRLKLVHDSSPESPRNWDNLGTMICFHRRYDLGDKHSYSSDDYSSWEEMKQAIIKEENPAVILPLYMYDHSGISISTSPFSCRWDSGQIGFILVSKKKALEEFGGKIVTAKLKERIEKILEGEVETYSQYVEGDVYGFQIVDEDDDIIDSCYGFYGSDHKESGMLEYIDHELLGLSSEKELEQLIDTLEVQY</sequence>
<dbReference type="EMBL" id="SSDS01000076">
    <property type="protein sequence ID" value="TXG76312.1"/>
    <property type="molecule type" value="Genomic_DNA"/>
</dbReference>
<name>A0A5C7J5Z9_9BACT</name>
<organism evidence="1 2">
    <name type="scientific">Candidatus Dojkabacteria bacterium</name>
    <dbReference type="NCBI Taxonomy" id="2099670"/>
    <lineage>
        <taxon>Bacteria</taxon>
        <taxon>Candidatus Dojkabacteria</taxon>
    </lineage>
</organism>